<evidence type="ECO:0000256" key="1">
    <source>
        <dbReference type="ARBA" id="ARBA00022603"/>
    </source>
</evidence>
<dbReference type="Proteomes" id="UP000886829">
    <property type="component" value="Unassembled WGS sequence"/>
</dbReference>
<reference evidence="4" key="2">
    <citation type="submission" date="2021-04" db="EMBL/GenBank/DDBJ databases">
        <authorList>
            <person name="Gilroy R."/>
        </authorList>
    </citation>
    <scope>NUCLEOTIDE SEQUENCE</scope>
    <source>
        <strain evidence="4">USASDec5-558</strain>
    </source>
</reference>
<dbReference type="GO" id="GO:0003723">
    <property type="term" value="F:RNA binding"/>
    <property type="evidence" value="ECO:0007669"/>
    <property type="project" value="InterPro"/>
</dbReference>
<keyword evidence="2" id="KW-0808">Transferase</keyword>
<proteinExistence type="predicted"/>
<dbReference type="InterPro" id="IPR013123">
    <property type="entry name" value="SpoU_subst-bd"/>
</dbReference>
<dbReference type="Gene3D" id="3.30.1330.30">
    <property type="match status" value="1"/>
</dbReference>
<dbReference type="GO" id="GO:0070039">
    <property type="term" value="F:rRNA (guanosine-2'-O-)-methyltransferase activity"/>
    <property type="evidence" value="ECO:0007669"/>
    <property type="project" value="TreeGrafter"/>
</dbReference>
<dbReference type="SMART" id="SM00967">
    <property type="entry name" value="SpoU_sub_bind"/>
    <property type="match status" value="1"/>
</dbReference>
<dbReference type="PANTHER" id="PTHR46429:SF1">
    <property type="entry name" value="23S RRNA (GUANOSINE-2'-O-)-METHYLTRANSFERASE RLMB"/>
    <property type="match status" value="1"/>
</dbReference>
<evidence type="ECO:0000256" key="2">
    <source>
        <dbReference type="ARBA" id="ARBA00022679"/>
    </source>
</evidence>
<accession>A0A9D1WC32</accession>
<dbReference type="SUPFAM" id="SSF75217">
    <property type="entry name" value="alpha/beta knot"/>
    <property type="match status" value="1"/>
</dbReference>
<dbReference type="NCBIfam" id="TIGR00186">
    <property type="entry name" value="rRNA_methyl_3"/>
    <property type="match status" value="1"/>
</dbReference>
<protein>
    <submittedName>
        <fullName evidence="4">23S rRNA (Guanosine(2251)-2'-O)-methyltransferase RlmB</fullName>
    </submittedName>
</protein>
<feature type="domain" description="RNA 2-O ribose methyltransferase substrate binding" evidence="3">
    <location>
        <begin position="12"/>
        <end position="89"/>
    </location>
</feature>
<name>A0A9D1WC32_9GAMM</name>
<evidence type="ECO:0000313" key="4">
    <source>
        <dbReference type="EMBL" id="HIX56420.1"/>
    </source>
</evidence>
<comment type="caution">
    <text evidence="4">The sequence shown here is derived from an EMBL/GenBank/DDBJ whole genome shotgun (WGS) entry which is preliminary data.</text>
</comment>
<keyword evidence="1" id="KW-0489">Methyltransferase</keyword>
<evidence type="ECO:0000313" key="5">
    <source>
        <dbReference type="Proteomes" id="UP000886829"/>
    </source>
</evidence>
<dbReference type="GO" id="GO:0005829">
    <property type="term" value="C:cytosol"/>
    <property type="evidence" value="ECO:0007669"/>
    <property type="project" value="TreeGrafter"/>
</dbReference>
<dbReference type="Pfam" id="PF00588">
    <property type="entry name" value="SpoU_methylase"/>
    <property type="match status" value="1"/>
</dbReference>
<evidence type="ECO:0000259" key="3">
    <source>
        <dbReference type="SMART" id="SM00967"/>
    </source>
</evidence>
<dbReference type="CDD" id="cd18103">
    <property type="entry name" value="SpoU-like_RlmB"/>
    <property type="match status" value="1"/>
</dbReference>
<organism evidence="4 5">
    <name type="scientific">Candidatus Anaerobiospirillum pullistercoris</name>
    <dbReference type="NCBI Taxonomy" id="2838452"/>
    <lineage>
        <taxon>Bacteria</taxon>
        <taxon>Pseudomonadati</taxon>
        <taxon>Pseudomonadota</taxon>
        <taxon>Gammaproteobacteria</taxon>
        <taxon>Aeromonadales</taxon>
        <taxon>Succinivibrionaceae</taxon>
        <taxon>Anaerobiospirillum</taxon>
    </lineage>
</organism>
<dbReference type="Pfam" id="PF08032">
    <property type="entry name" value="SpoU_sub_bind"/>
    <property type="match status" value="1"/>
</dbReference>
<dbReference type="InterPro" id="IPR029026">
    <property type="entry name" value="tRNA_m1G_MTases_N"/>
</dbReference>
<dbReference type="InterPro" id="IPR001537">
    <property type="entry name" value="SpoU_MeTrfase"/>
</dbReference>
<dbReference type="Gene3D" id="3.40.1280.10">
    <property type="match status" value="1"/>
</dbReference>
<dbReference type="AlphaFoldDB" id="A0A9D1WC32"/>
<dbReference type="InterPro" id="IPR029028">
    <property type="entry name" value="Alpha/beta_knot_MTases"/>
</dbReference>
<dbReference type="InterPro" id="IPR029064">
    <property type="entry name" value="Ribosomal_eL30-like_sf"/>
</dbReference>
<dbReference type="PANTHER" id="PTHR46429">
    <property type="entry name" value="23S RRNA (GUANOSINE-2'-O-)-METHYLTRANSFERASE RLMB"/>
    <property type="match status" value="1"/>
</dbReference>
<dbReference type="SUPFAM" id="SSF55315">
    <property type="entry name" value="L30e-like"/>
    <property type="match status" value="1"/>
</dbReference>
<reference evidence="4" key="1">
    <citation type="journal article" date="2021" name="PeerJ">
        <title>Extensive microbial diversity within the chicken gut microbiome revealed by metagenomics and culture.</title>
        <authorList>
            <person name="Gilroy R."/>
            <person name="Ravi A."/>
            <person name="Getino M."/>
            <person name="Pursley I."/>
            <person name="Horton D.L."/>
            <person name="Alikhan N.F."/>
            <person name="Baker D."/>
            <person name="Gharbi K."/>
            <person name="Hall N."/>
            <person name="Watson M."/>
            <person name="Adriaenssens E.M."/>
            <person name="Foster-Nyarko E."/>
            <person name="Jarju S."/>
            <person name="Secka A."/>
            <person name="Antonio M."/>
            <person name="Oren A."/>
            <person name="Chaudhuri R.R."/>
            <person name="La Ragione R."/>
            <person name="Hildebrand F."/>
            <person name="Pallen M.J."/>
        </authorList>
    </citation>
    <scope>NUCLEOTIDE SEQUENCE</scope>
    <source>
        <strain evidence="4">USASDec5-558</strain>
    </source>
</reference>
<gene>
    <name evidence="4" type="primary">rlmB</name>
    <name evidence="4" type="ORF">H9850_02990</name>
</gene>
<dbReference type="EMBL" id="DXEV01000056">
    <property type="protein sequence ID" value="HIX56420.1"/>
    <property type="molecule type" value="Genomic_DNA"/>
</dbReference>
<sequence length="258" mass="28139">MQLQKKSRNRELVYGVNAVEQAIETSPDKILSAWVVKGREDDKRIAKVLQQLRSYGIVAQSALRHFLDEKCEGGVHQGIVIEMKATPPKTEHDLQDFLDELQQRGEVPFLLILDGVTDPRNLGAAMRSVWAAAAHAVIVPKDKSAPFSPAARKAASGAASEIPLFAVTNLARVLDDLADREIKIIGMDGEATETIYDTDLRGPLALVMGSEESGMRRLTREKCTAITKIPMASGVESLNVSVAAGIALFEAVRQRRQA</sequence>
<dbReference type="InterPro" id="IPR004441">
    <property type="entry name" value="rRNA_MeTrfase_TrmH"/>
</dbReference>